<dbReference type="Gene3D" id="1.25.40.470">
    <property type="match status" value="1"/>
</dbReference>
<proteinExistence type="predicted"/>
<name>A0A3L6EMX3_MAIZE</name>
<dbReference type="AlphaFoldDB" id="A0A3L6EMX3"/>
<dbReference type="Proteomes" id="UP000251960">
    <property type="component" value="Chromosome 5"/>
</dbReference>
<organism evidence="2 3">
    <name type="scientific">Zea mays</name>
    <name type="common">Maize</name>
    <dbReference type="NCBI Taxonomy" id="4577"/>
    <lineage>
        <taxon>Eukaryota</taxon>
        <taxon>Viridiplantae</taxon>
        <taxon>Streptophyta</taxon>
        <taxon>Embryophyta</taxon>
        <taxon>Tracheophyta</taxon>
        <taxon>Spermatophyta</taxon>
        <taxon>Magnoliopsida</taxon>
        <taxon>Liliopsida</taxon>
        <taxon>Poales</taxon>
        <taxon>Poaceae</taxon>
        <taxon>PACMAD clade</taxon>
        <taxon>Panicoideae</taxon>
        <taxon>Andropogonodae</taxon>
        <taxon>Andropogoneae</taxon>
        <taxon>Tripsacinae</taxon>
        <taxon>Zea</taxon>
    </lineage>
</organism>
<gene>
    <name evidence="2" type="primary">Os06g0143900_8</name>
    <name evidence="2" type="ORF">Zm00014a_022766</name>
</gene>
<accession>A0A3L6EMX3</accession>
<evidence type="ECO:0000313" key="3">
    <source>
        <dbReference type="Proteomes" id="UP000251960"/>
    </source>
</evidence>
<evidence type="ECO:0000259" key="1">
    <source>
        <dbReference type="Pfam" id="PF23953"/>
    </source>
</evidence>
<dbReference type="Pfam" id="PF23953">
    <property type="entry name" value="TPR_COPA_B"/>
    <property type="match status" value="1"/>
</dbReference>
<sequence>MAAAAADFRSRFSCGRHVHLYPLHMCPLNGVHSLCPAVWSKYRRWSMLVNDSLLAWVCHNSTLQLEMAEECLLQAKDLSGLLLLYSSLGNAEGIEKLASLAKEHGKNNVAFLCLFMLGKVEDCIQLLVDSNRIPEAALLARSYLPSKVPEIVAIWRDDLSKVIS</sequence>
<comment type="caution">
    <text evidence="2">The sequence shown here is derived from an EMBL/GenBank/DDBJ whole genome shotgun (WGS) entry which is preliminary data.</text>
</comment>
<dbReference type="EMBL" id="NCVQ01000006">
    <property type="protein sequence ID" value="PWZ21913.1"/>
    <property type="molecule type" value="Genomic_DNA"/>
</dbReference>
<dbReference type="ExpressionAtlas" id="A0A3L6EMX3">
    <property type="expression patterns" value="baseline"/>
</dbReference>
<reference evidence="2 3" key="1">
    <citation type="journal article" date="2018" name="Nat. Genet.">
        <title>Extensive intraspecific gene order and gene structural variations between Mo17 and other maize genomes.</title>
        <authorList>
            <person name="Sun S."/>
            <person name="Zhou Y."/>
            <person name="Chen J."/>
            <person name="Shi J."/>
            <person name="Zhao H."/>
            <person name="Zhao H."/>
            <person name="Song W."/>
            <person name="Zhang M."/>
            <person name="Cui Y."/>
            <person name="Dong X."/>
            <person name="Liu H."/>
            <person name="Ma X."/>
            <person name="Jiao Y."/>
            <person name="Wang B."/>
            <person name="Wei X."/>
            <person name="Stein J.C."/>
            <person name="Glaubitz J.C."/>
            <person name="Lu F."/>
            <person name="Yu G."/>
            <person name="Liang C."/>
            <person name="Fengler K."/>
            <person name="Li B."/>
            <person name="Rafalski A."/>
            <person name="Schnable P.S."/>
            <person name="Ware D.H."/>
            <person name="Buckler E.S."/>
            <person name="Lai J."/>
        </authorList>
    </citation>
    <scope>NUCLEOTIDE SEQUENCE [LARGE SCALE GENOMIC DNA]</scope>
    <source>
        <strain evidence="3">cv. Missouri 17</strain>
        <tissue evidence="2">Seedling</tissue>
    </source>
</reference>
<dbReference type="InterPro" id="IPR056176">
    <property type="entry name" value="TPR_COPA_B"/>
</dbReference>
<protein>
    <submittedName>
        <fullName evidence="2">Coatomer subunit beta'-1</fullName>
    </submittedName>
</protein>
<evidence type="ECO:0000313" key="2">
    <source>
        <dbReference type="EMBL" id="PWZ21913.1"/>
    </source>
</evidence>
<feature type="domain" description="COPA/B TPR" evidence="1">
    <location>
        <begin position="61"/>
        <end position="156"/>
    </location>
</feature>